<dbReference type="RefSeq" id="WP_301550288.1">
    <property type="nucleotide sequence ID" value="NZ_JAQRMZ010000001.1"/>
</dbReference>
<gene>
    <name evidence="3" type="ORF">QO000_001463</name>
</gene>
<dbReference type="Pfam" id="PF19754">
    <property type="entry name" value="DUF6241"/>
    <property type="match status" value="1"/>
</dbReference>
<evidence type="ECO:0000313" key="4">
    <source>
        <dbReference type="Proteomes" id="UP001226720"/>
    </source>
</evidence>
<keyword evidence="4" id="KW-1185">Reference proteome</keyword>
<feature type="region of interest" description="Disordered" evidence="1">
    <location>
        <begin position="38"/>
        <end position="70"/>
    </location>
</feature>
<dbReference type="InterPro" id="IPR046208">
    <property type="entry name" value="DUF6241"/>
</dbReference>
<sequence length="176" mass="20211">MPSTKTLLLSITIIVILTLGFTYWLISELNTTLVEEKGVTKQSEEQSEEEIDPERYVDDGTNSTADDTVPSENHFIKTLHGMTHQKVFADEKWTLVEMTDKRIDDMLSILDKVKGTGQYEHYDLYYNALTKWKNGNFENAVDIHNQLWSMKGGTVGRADRSLTAEEEQAFVEEHYN</sequence>
<proteinExistence type="predicted"/>
<keyword evidence="2" id="KW-1133">Transmembrane helix</keyword>
<reference evidence="3" key="1">
    <citation type="submission" date="2023-07" db="EMBL/GenBank/DDBJ databases">
        <title>Genomic Encyclopedia of Type Strains, Phase IV (KMG-IV): sequencing the most valuable type-strain genomes for metagenomic binning, comparative biology and taxonomic classification.</title>
        <authorList>
            <person name="Goeker M."/>
        </authorList>
    </citation>
    <scope>NUCLEOTIDE SEQUENCE [LARGE SCALE GENOMIC DNA]</scope>
    <source>
        <strain evidence="3">JSM 076093</strain>
    </source>
</reference>
<dbReference type="EMBL" id="JAUSWM010000002">
    <property type="protein sequence ID" value="MDQ0482494.1"/>
    <property type="molecule type" value="Genomic_DNA"/>
</dbReference>
<evidence type="ECO:0000256" key="2">
    <source>
        <dbReference type="SAM" id="Phobius"/>
    </source>
</evidence>
<dbReference type="Proteomes" id="UP001226720">
    <property type="component" value="Unassembled WGS sequence"/>
</dbReference>
<keyword evidence="2" id="KW-0812">Transmembrane</keyword>
<organism evidence="3 4">
    <name type="scientific">Guptibacillus hwajinpoensis</name>
    <dbReference type="NCBI Taxonomy" id="208199"/>
    <lineage>
        <taxon>Bacteria</taxon>
        <taxon>Bacillati</taxon>
        <taxon>Bacillota</taxon>
        <taxon>Bacilli</taxon>
        <taxon>Bacillales</taxon>
        <taxon>Guptibacillaceae</taxon>
        <taxon>Guptibacillus</taxon>
    </lineage>
</organism>
<protein>
    <submittedName>
        <fullName evidence="3">Alpha-D-ribose 1-methylphosphonate 5-triphosphate diphosphatase PhnM</fullName>
    </submittedName>
</protein>
<feature type="transmembrane region" description="Helical" evidence="2">
    <location>
        <begin position="7"/>
        <end position="26"/>
    </location>
</feature>
<evidence type="ECO:0000256" key="1">
    <source>
        <dbReference type="SAM" id="MobiDB-lite"/>
    </source>
</evidence>
<evidence type="ECO:0000313" key="3">
    <source>
        <dbReference type="EMBL" id="MDQ0482494.1"/>
    </source>
</evidence>
<dbReference type="GeneID" id="301325512"/>
<comment type="caution">
    <text evidence="3">The sequence shown here is derived from an EMBL/GenBank/DDBJ whole genome shotgun (WGS) entry which is preliminary data.</text>
</comment>
<name>A0ABU0JZG8_9BACL</name>
<keyword evidence="2" id="KW-0472">Membrane</keyword>
<accession>A0ABU0JZG8</accession>